<organism evidence="1 2">
    <name type="scientific">Oceanospirillum multiglobuliferum</name>
    <dbReference type="NCBI Taxonomy" id="64969"/>
    <lineage>
        <taxon>Bacteria</taxon>
        <taxon>Pseudomonadati</taxon>
        <taxon>Pseudomonadota</taxon>
        <taxon>Gammaproteobacteria</taxon>
        <taxon>Oceanospirillales</taxon>
        <taxon>Oceanospirillaceae</taxon>
        <taxon>Oceanospirillum</taxon>
    </lineage>
</organism>
<sequence>MTNNDILRRLRYTFNLRDSTVVEAFALADVTVTEEQVIAWMKKEEDDIFVKLNNLTFAQFLNGFINLKRGKREGEQPKPEKKLSNNMVLQKLRIALNLKAEDIIDILQLADFPLSKHELSSFFRKPKNKHYRECKDQILRNFLQGLQIKFHPSVSGSEASQ</sequence>
<comment type="caution">
    <text evidence="1">The sequence shown here is derived from an EMBL/GenBank/DDBJ whole genome shotgun (WGS) entry which is preliminary data.</text>
</comment>
<evidence type="ECO:0000313" key="2">
    <source>
        <dbReference type="Proteomes" id="UP000191418"/>
    </source>
</evidence>
<dbReference type="OrthoDB" id="9788465at2"/>
<name>A0A1T4M6Q7_9GAMM</name>
<dbReference type="EMBL" id="MTSM01000004">
    <property type="protein sequence ID" value="OPX56230.1"/>
    <property type="molecule type" value="Genomic_DNA"/>
</dbReference>
<dbReference type="InterPro" id="IPR009921">
    <property type="entry name" value="YehS-like"/>
</dbReference>
<dbReference type="PANTHER" id="PTHR37805">
    <property type="entry name" value="CYTOPLASMIC PROTEIN-RELATED"/>
    <property type="match status" value="1"/>
</dbReference>
<dbReference type="AlphaFoldDB" id="A0A1T4M6Q7"/>
<evidence type="ECO:0008006" key="3">
    <source>
        <dbReference type="Google" id="ProtNLM"/>
    </source>
</evidence>
<gene>
    <name evidence="1" type="ORF">BTE48_04440</name>
</gene>
<dbReference type="STRING" id="64969.SAMN02745127_00676"/>
<protein>
    <recommendedName>
        <fullName evidence="3">DUF1456 domain-containing protein</fullName>
    </recommendedName>
</protein>
<dbReference type="Proteomes" id="UP000191418">
    <property type="component" value="Unassembled WGS sequence"/>
</dbReference>
<dbReference type="Pfam" id="PF07308">
    <property type="entry name" value="DUF1456"/>
    <property type="match status" value="2"/>
</dbReference>
<dbReference type="RefSeq" id="WP_078744280.1">
    <property type="nucleotide sequence ID" value="NZ_FUXG01000003.1"/>
</dbReference>
<keyword evidence="2" id="KW-1185">Reference proteome</keyword>
<reference evidence="1 2" key="1">
    <citation type="submission" date="2017-01" db="EMBL/GenBank/DDBJ databases">
        <title>Genome Sequencing of a Marine Spirillum, Oceanospirillum multiglobuliferum ATCC 33336, from Japan.</title>
        <authorList>
            <person name="Carney J.G."/>
            <person name="Trachtenberg A.M."/>
            <person name="Rheaume B.A."/>
            <person name="Linnane J.D."/>
            <person name="Pitts N.L."/>
            <person name="Mykles D.L."/>
            <person name="Maclea K.S."/>
        </authorList>
    </citation>
    <scope>NUCLEOTIDE SEQUENCE [LARGE SCALE GENOMIC DNA]</scope>
    <source>
        <strain evidence="1 2">ATCC 33336</strain>
    </source>
</reference>
<evidence type="ECO:0000313" key="1">
    <source>
        <dbReference type="EMBL" id="OPX56230.1"/>
    </source>
</evidence>
<accession>A0A1T4M6Q7</accession>
<proteinExistence type="predicted"/>
<dbReference type="PANTHER" id="PTHR37805:SF1">
    <property type="entry name" value="CYTOPLASMIC PROTEIN"/>
    <property type="match status" value="1"/>
</dbReference>